<dbReference type="InterPro" id="IPR005618">
    <property type="entry name" value="OMPW"/>
</dbReference>
<feature type="signal peptide" evidence="2">
    <location>
        <begin position="1"/>
        <end position="26"/>
    </location>
</feature>
<dbReference type="SUPFAM" id="SSF56925">
    <property type="entry name" value="OMPA-like"/>
    <property type="match status" value="1"/>
</dbReference>
<comment type="subcellular location">
    <subcellularLocation>
        <location evidence="1">Cell outer membrane</location>
    </subcellularLocation>
</comment>
<dbReference type="Pfam" id="PF03922">
    <property type="entry name" value="OmpW"/>
    <property type="match status" value="1"/>
</dbReference>
<reference evidence="3 4" key="1">
    <citation type="submission" date="2019-03" db="EMBL/GenBank/DDBJ databases">
        <title>Genomic Encyclopedia of Type Strains, Phase IV (KMG-IV): sequencing the most valuable type-strain genomes for metagenomic binning, comparative biology and taxonomic classification.</title>
        <authorList>
            <person name="Goeker M."/>
        </authorList>
    </citation>
    <scope>NUCLEOTIDE SEQUENCE [LARGE SCALE GENOMIC DNA]</scope>
    <source>
        <strain evidence="3 4">DSM 11901</strain>
    </source>
</reference>
<evidence type="ECO:0000256" key="2">
    <source>
        <dbReference type="SAM" id="SignalP"/>
    </source>
</evidence>
<dbReference type="GO" id="GO:0055085">
    <property type="term" value="P:transmembrane transport"/>
    <property type="evidence" value="ECO:0007669"/>
    <property type="project" value="TreeGrafter"/>
</dbReference>
<keyword evidence="4" id="KW-1185">Reference proteome</keyword>
<dbReference type="PANTHER" id="PTHR36920:SF1">
    <property type="entry name" value="OUTER MEMBRANE PROTEIN W"/>
    <property type="match status" value="1"/>
</dbReference>
<sequence length="382" mass="40648">MYFSYDRVAGVRRIAALLLATAGACAALPTAAQQLPNSIFPAGWDSKVRDRLFMRIGYTSVITKTKSEDARDLSGFVLSRSDISSAIDTATICTTNPSDPRVAGLNCARYDAQDGGTGITWDLFVRDRILRDGLDAEGVAGIGTPPGIRARAQKNIGTPTVSMGYWLDQERKWLLEGFVLAAPLKVNITGDGTNPSGQPNGINGKVIATTKLLPPLVIGSYNFGEANAMFRPYVGVGAMYAVFFGAKATPELERYVGGPTTITTKNTFGFGPFLGLKTAINEDWHINVSVGRIGLRAESRLVTSNTQIRSGDPVIADLSPGLSTAITEGDGILIGDGTVPASTLVNELVAFNKGQTSLGTFVREQKMKLTNTIITVSVGMDF</sequence>
<dbReference type="Gene3D" id="2.40.160.20">
    <property type="match status" value="1"/>
</dbReference>
<protein>
    <submittedName>
        <fullName evidence="3">OmpW family protein</fullName>
    </submittedName>
</protein>
<organism evidence="3 4">
    <name type="scientific">Aquabacterium commune</name>
    <dbReference type="NCBI Taxonomy" id="70586"/>
    <lineage>
        <taxon>Bacteria</taxon>
        <taxon>Pseudomonadati</taxon>
        <taxon>Pseudomonadota</taxon>
        <taxon>Betaproteobacteria</taxon>
        <taxon>Burkholderiales</taxon>
        <taxon>Aquabacterium</taxon>
    </lineage>
</organism>
<evidence type="ECO:0000313" key="3">
    <source>
        <dbReference type="EMBL" id="TDP86000.1"/>
    </source>
</evidence>
<accession>A0A4R6RI06</accession>
<feature type="chain" id="PRO_5020262245" evidence="2">
    <location>
        <begin position="27"/>
        <end position="382"/>
    </location>
</feature>
<dbReference type="RefSeq" id="WP_166643468.1">
    <property type="nucleotide sequence ID" value="NZ_JBASTO010000174.1"/>
</dbReference>
<proteinExistence type="predicted"/>
<name>A0A4R6RI06_9BURK</name>
<keyword evidence="2" id="KW-0732">Signal</keyword>
<dbReference type="GO" id="GO:0009279">
    <property type="term" value="C:cell outer membrane"/>
    <property type="evidence" value="ECO:0007669"/>
    <property type="project" value="UniProtKB-SubCell"/>
</dbReference>
<dbReference type="AlphaFoldDB" id="A0A4R6RI06"/>
<gene>
    <name evidence="3" type="ORF">EV672_102350</name>
</gene>
<evidence type="ECO:0000313" key="4">
    <source>
        <dbReference type="Proteomes" id="UP000294593"/>
    </source>
</evidence>
<comment type="caution">
    <text evidence="3">The sequence shown here is derived from an EMBL/GenBank/DDBJ whole genome shotgun (WGS) entry which is preliminary data.</text>
</comment>
<dbReference type="EMBL" id="SNXW01000002">
    <property type="protein sequence ID" value="TDP86000.1"/>
    <property type="molecule type" value="Genomic_DNA"/>
</dbReference>
<dbReference type="Proteomes" id="UP000294593">
    <property type="component" value="Unassembled WGS sequence"/>
</dbReference>
<dbReference type="PANTHER" id="PTHR36920">
    <property type="match status" value="1"/>
</dbReference>
<dbReference type="InterPro" id="IPR011250">
    <property type="entry name" value="OMP/PagP_B-barrel"/>
</dbReference>
<dbReference type="PROSITE" id="PS51257">
    <property type="entry name" value="PROKAR_LIPOPROTEIN"/>
    <property type="match status" value="1"/>
</dbReference>
<evidence type="ECO:0000256" key="1">
    <source>
        <dbReference type="ARBA" id="ARBA00004442"/>
    </source>
</evidence>